<dbReference type="GO" id="GO:0003677">
    <property type="term" value="F:DNA binding"/>
    <property type="evidence" value="ECO:0007669"/>
    <property type="project" value="UniProtKB-KW"/>
</dbReference>
<dbReference type="InterPro" id="IPR011006">
    <property type="entry name" value="CheY-like_superfamily"/>
</dbReference>
<feature type="modified residue" description="4-aspartylphosphate" evidence="4">
    <location>
        <position position="53"/>
    </location>
</feature>
<organism evidence="7">
    <name type="scientific">Ochrobactrum sp. PW1</name>
    <dbReference type="NCBI Taxonomy" id="1882222"/>
    <lineage>
        <taxon>Bacteria</taxon>
        <taxon>Pseudomonadati</taxon>
        <taxon>Pseudomonadota</taxon>
        <taxon>Alphaproteobacteria</taxon>
        <taxon>Hyphomicrobiales</taxon>
        <taxon>Brucellaceae</taxon>
        <taxon>Brucella/Ochrobactrum group</taxon>
        <taxon>Ochrobactrum</taxon>
    </lineage>
</organism>
<dbReference type="Pfam" id="PF00072">
    <property type="entry name" value="Response_reg"/>
    <property type="match status" value="1"/>
</dbReference>
<dbReference type="SUPFAM" id="SSF52172">
    <property type="entry name" value="CheY-like"/>
    <property type="match status" value="1"/>
</dbReference>
<dbReference type="CDD" id="cd17535">
    <property type="entry name" value="REC_NarL-like"/>
    <property type="match status" value="1"/>
</dbReference>
<dbReference type="SMART" id="SM00421">
    <property type="entry name" value="HTH_LUXR"/>
    <property type="match status" value="1"/>
</dbReference>
<dbReference type="SUPFAM" id="SSF46894">
    <property type="entry name" value="C-terminal effector domain of the bipartite response regulators"/>
    <property type="match status" value="1"/>
</dbReference>
<dbReference type="InterPro" id="IPR036388">
    <property type="entry name" value="WH-like_DNA-bd_sf"/>
</dbReference>
<dbReference type="Gene3D" id="1.10.10.10">
    <property type="entry name" value="Winged helix-like DNA-binding domain superfamily/Winged helix DNA-binding domain"/>
    <property type="match status" value="1"/>
</dbReference>
<dbReference type="PANTHER" id="PTHR43214">
    <property type="entry name" value="TWO-COMPONENT RESPONSE REGULATOR"/>
    <property type="match status" value="1"/>
</dbReference>
<dbReference type="Pfam" id="PF00196">
    <property type="entry name" value="GerE"/>
    <property type="match status" value="1"/>
</dbReference>
<evidence type="ECO:0000259" key="5">
    <source>
        <dbReference type="PROSITE" id="PS50043"/>
    </source>
</evidence>
<proteinExistence type="predicted"/>
<dbReference type="InterPro" id="IPR039420">
    <property type="entry name" value="WalR-like"/>
</dbReference>
<dbReference type="GO" id="GO:0006355">
    <property type="term" value="P:regulation of DNA-templated transcription"/>
    <property type="evidence" value="ECO:0007669"/>
    <property type="project" value="InterPro"/>
</dbReference>
<dbReference type="InterPro" id="IPR000792">
    <property type="entry name" value="Tscrpt_reg_LuxR_C"/>
</dbReference>
<keyword evidence="3" id="KW-0238">DNA-binding</keyword>
<dbReference type="InterPro" id="IPR001789">
    <property type="entry name" value="Sig_transdc_resp-reg_receiver"/>
</dbReference>
<evidence type="ECO:0000256" key="3">
    <source>
        <dbReference type="ARBA" id="ARBA00023125"/>
    </source>
</evidence>
<evidence type="ECO:0000256" key="1">
    <source>
        <dbReference type="ARBA" id="ARBA00015404"/>
    </source>
</evidence>
<feature type="domain" description="Response regulatory" evidence="6">
    <location>
        <begin position="3"/>
        <end position="118"/>
    </location>
</feature>
<dbReference type="SMART" id="SM00448">
    <property type="entry name" value="REC"/>
    <property type="match status" value="1"/>
</dbReference>
<evidence type="ECO:0000259" key="6">
    <source>
        <dbReference type="PROSITE" id="PS50110"/>
    </source>
</evidence>
<name>A0A292GS37_9HYPH</name>
<evidence type="ECO:0000256" key="4">
    <source>
        <dbReference type="PROSITE-ProRule" id="PRU00169"/>
    </source>
</evidence>
<reference evidence="7" key="1">
    <citation type="submission" date="2016-07" db="EMBL/GenBank/DDBJ databases">
        <title>Genomics reveals synergistic degradation of pyrene by five bacteria in a mangrove sediment-derived bacterial consortium.</title>
        <authorList>
            <person name="Wanapaisan P."/>
            <person name="Vejarano F."/>
            <person name="Chakraborty J."/>
            <person name="Shintani M."/>
            <person name="Muangchinda C."/>
            <person name="Laothamteep N."/>
            <person name="Suzuki-Minakuchi C."/>
            <person name="Inoue K."/>
            <person name="Nojiri H."/>
            <person name="Pinyakong O."/>
        </authorList>
    </citation>
    <scope>NUCLEOTIDE SEQUENCE</scope>
    <source>
        <strain evidence="7">PW1</strain>
    </source>
</reference>
<dbReference type="AlphaFoldDB" id="A0A292GS37"/>
<protein>
    <recommendedName>
        <fullName evidence="1">Flagellar transcriptional regulator FtcR</fullName>
    </recommendedName>
</protein>
<dbReference type="PROSITE" id="PS50110">
    <property type="entry name" value="RESPONSE_REGULATORY"/>
    <property type="match status" value="1"/>
</dbReference>
<sequence length="208" mass="22144">MTSIVLADDHLFLRAGVEAVLGRLGMSILASVDHGTAALAAIERHDPDIVILDVNMPGMNGITVLETIRARGDSRPVILLTADLDDTALLAAVRAGVNAIVFKQGEGSSLQDAIASVIAGKRAIDPTLLDRALTLTTTMPRLSPLEMLNQKERQIAEAVALGMRNREIAIDTGMSEGAIKVCLHRIYEKLCIDNRTELAAMVLGGKGK</sequence>
<feature type="domain" description="HTH luxR-type" evidence="5">
    <location>
        <begin position="141"/>
        <end position="206"/>
    </location>
</feature>
<accession>A0A292GS37</accession>
<evidence type="ECO:0000256" key="2">
    <source>
        <dbReference type="ARBA" id="ARBA00022553"/>
    </source>
</evidence>
<dbReference type="EMBL" id="LC171369">
    <property type="protein sequence ID" value="BBA74269.1"/>
    <property type="molecule type" value="Genomic_DNA"/>
</dbReference>
<dbReference type="Gene3D" id="3.40.50.2300">
    <property type="match status" value="1"/>
</dbReference>
<dbReference type="GO" id="GO:0000160">
    <property type="term" value="P:phosphorelay signal transduction system"/>
    <property type="evidence" value="ECO:0007669"/>
    <property type="project" value="InterPro"/>
</dbReference>
<evidence type="ECO:0000313" key="7">
    <source>
        <dbReference type="EMBL" id="BBA74269.1"/>
    </source>
</evidence>
<dbReference type="PROSITE" id="PS50043">
    <property type="entry name" value="HTH_LUXR_2"/>
    <property type="match status" value="1"/>
</dbReference>
<keyword evidence="2 4" id="KW-0597">Phosphoprotein</keyword>
<dbReference type="InterPro" id="IPR016032">
    <property type="entry name" value="Sig_transdc_resp-reg_C-effctor"/>
</dbReference>
<dbReference type="InterPro" id="IPR058245">
    <property type="entry name" value="NreC/VraR/RcsB-like_REC"/>
</dbReference>